<dbReference type="GO" id="GO:0006310">
    <property type="term" value="P:DNA recombination"/>
    <property type="evidence" value="ECO:0007669"/>
    <property type="project" value="UniProtKB-KW"/>
</dbReference>
<dbReference type="AlphaFoldDB" id="A0A3B0U2R5"/>
<accession>A0A3B0U2R5</accession>
<organism evidence="2">
    <name type="scientific">hydrothermal vent metagenome</name>
    <dbReference type="NCBI Taxonomy" id="652676"/>
    <lineage>
        <taxon>unclassified sequences</taxon>
        <taxon>metagenomes</taxon>
        <taxon>ecological metagenomes</taxon>
    </lineage>
</organism>
<protein>
    <recommendedName>
        <fullName evidence="3">Tyr recombinase domain-containing protein</fullName>
    </recommendedName>
</protein>
<dbReference type="EMBL" id="UOEP01000239">
    <property type="protein sequence ID" value="VAW25175.1"/>
    <property type="molecule type" value="Genomic_DNA"/>
</dbReference>
<evidence type="ECO:0000313" key="2">
    <source>
        <dbReference type="EMBL" id="VAW25175.1"/>
    </source>
</evidence>
<proteinExistence type="predicted"/>
<reference evidence="2" key="1">
    <citation type="submission" date="2018-06" db="EMBL/GenBank/DDBJ databases">
        <authorList>
            <person name="Zhirakovskaya E."/>
        </authorList>
    </citation>
    <scope>NUCLEOTIDE SEQUENCE</scope>
</reference>
<dbReference type="InterPro" id="IPR013762">
    <property type="entry name" value="Integrase-like_cat_sf"/>
</dbReference>
<dbReference type="GO" id="GO:0015074">
    <property type="term" value="P:DNA integration"/>
    <property type="evidence" value="ECO:0007669"/>
    <property type="project" value="InterPro"/>
</dbReference>
<keyword evidence="1" id="KW-0233">DNA recombination</keyword>
<gene>
    <name evidence="2" type="ORF">MNBD_BACTEROID01-730</name>
</gene>
<sequence>MNQLPQITLLHGIHKNQRIVKILSPFDQSVINKLKESANARWSATMRCWYMGKQSFDLRYIQTFLRHESSKTTEIYTHVTKKSLAKIKSPLDTILSYK</sequence>
<dbReference type="Gene3D" id="1.10.443.10">
    <property type="entry name" value="Intergrase catalytic core"/>
    <property type="match status" value="1"/>
</dbReference>
<dbReference type="SUPFAM" id="SSF56349">
    <property type="entry name" value="DNA breaking-rejoining enzymes"/>
    <property type="match status" value="1"/>
</dbReference>
<name>A0A3B0U2R5_9ZZZZ</name>
<evidence type="ECO:0008006" key="3">
    <source>
        <dbReference type="Google" id="ProtNLM"/>
    </source>
</evidence>
<dbReference type="InterPro" id="IPR011010">
    <property type="entry name" value="DNA_brk_join_enz"/>
</dbReference>
<dbReference type="GO" id="GO:0003677">
    <property type="term" value="F:DNA binding"/>
    <property type="evidence" value="ECO:0007669"/>
    <property type="project" value="InterPro"/>
</dbReference>
<evidence type="ECO:0000256" key="1">
    <source>
        <dbReference type="ARBA" id="ARBA00023172"/>
    </source>
</evidence>